<organism evidence="3">
    <name type="scientific">Corethron hystrix</name>
    <dbReference type="NCBI Taxonomy" id="216773"/>
    <lineage>
        <taxon>Eukaryota</taxon>
        <taxon>Sar</taxon>
        <taxon>Stramenopiles</taxon>
        <taxon>Ochrophyta</taxon>
        <taxon>Bacillariophyta</taxon>
        <taxon>Coscinodiscophyceae</taxon>
        <taxon>Corethrophycidae</taxon>
        <taxon>Corethrales</taxon>
        <taxon>Corethraceae</taxon>
        <taxon>Corethron</taxon>
    </lineage>
</organism>
<feature type="transmembrane region" description="Helical" evidence="1">
    <location>
        <begin position="349"/>
        <end position="369"/>
    </location>
</feature>
<evidence type="ECO:0000313" key="3">
    <source>
        <dbReference type="EMBL" id="CAD8897033.1"/>
    </source>
</evidence>
<evidence type="ECO:0000259" key="2">
    <source>
        <dbReference type="Pfam" id="PF09423"/>
    </source>
</evidence>
<dbReference type="PANTHER" id="PTHR33987">
    <property type="entry name" value="CALCINEURIN-LIKE METALLO-PHOSPHOESTERASE SUPERFAMILY PROTEIN"/>
    <property type="match status" value="1"/>
</dbReference>
<reference evidence="3" key="1">
    <citation type="submission" date="2021-01" db="EMBL/GenBank/DDBJ databases">
        <authorList>
            <person name="Corre E."/>
            <person name="Pelletier E."/>
            <person name="Niang G."/>
            <person name="Scheremetjew M."/>
            <person name="Finn R."/>
            <person name="Kale V."/>
            <person name="Holt S."/>
            <person name="Cochrane G."/>
            <person name="Meng A."/>
            <person name="Brown T."/>
            <person name="Cohen L."/>
        </authorList>
    </citation>
    <scope>NUCLEOTIDE SEQUENCE</scope>
    <source>
        <strain evidence="3">308</strain>
    </source>
</reference>
<feature type="domain" description="PhoD-like phosphatase metallophosphatase" evidence="2">
    <location>
        <begin position="56"/>
        <end position="182"/>
    </location>
</feature>
<dbReference type="InterPro" id="IPR029052">
    <property type="entry name" value="Metallo-depent_PP-like"/>
</dbReference>
<proteinExistence type="predicted"/>
<evidence type="ECO:0000256" key="1">
    <source>
        <dbReference type="SAM" id="Phobius"/>
    </source>
</evidence>
<gene>
    <name evidence="3" type="ORF">CHYS00102_LOCUS24247</name>
</gene>
<keyword evidence="1" id="KW-0812">Transmembrane</keyword>
<dbReference type="PANTHER" id="PTHR33987:SF1">
    <property type="entry name" value="CALCINEURIN-LIKE METALLO-PHOSPHOESTERASE SUPERFAMILY PROTEIN"/>
    <property type="match status" value="1"/>
</dbReference>
<keyword evidence="1" id="KW-1133">Transmembrane helix</keyword>
<dbReference type="InterPro" id="IPR018946">
    <property type="entry name" value="PhoD-like_MPP"/>
</dbReference>
<dbReference type="EMBL" id="HBFR01033239">
    <property type="protein sequence ID" value="CAD8897033.1"/>
    <property type="molecule type" value="Transcribed_RNA"/>
</dbReference>
<protein>
    <recommendedName>
        <fullName evidence="2">PhoD-like phosphatase metallophosphatase domain-containing protein</fullName>
    </recommendedName>
</protein>
<dbReference type="Pfam" id="PF09423">
    <property type="entry name" value="PhoD"/>
    <property type="match status" value="1"/>
</dbReference>
<name>A0A7S1FXK1_9STRA</name>
<sequence length="390" mass="44203">MFLRAKDGIGVYGVKLYDFSRPTGHELVPDREAAIDPFFELDGDNNLGKYSNHSVAIFALDCRTNKTPWGILSDPNGDFLGEAQWIWFEQALKRSKASVNIIVQGLQVHPDRMPFPKVAEDWSKFPKAQNRLYNIILNSNVNAPFLVSGDVHMSQLMRVDCFQKYDDSERSLLELTTSGMTHSWGSCASPQLRHHTHWYAPYAKFSSKFLMEVLHRVFQWPDIVSSSDPDNSHDSRVLFENGGAEGAKKGKQYALADNFGELEFHWDSDLVSLRVFGKDYDKPPLMSARWSLEQLSGITKIPGGNLKNRLLAQNVLRDTSSRVGWTCLPHRGASNGIRVFIGHVVGSTLLFTLLLLPCVFCTLCMTYLVKRFLKHTKKKSHLKMKNIKHA</sequence>
<dbReference type="InterPro" id="IPR038607">
    <property type="entry name" value="PhoD-like_sf"/>
</dbReference>
<dbReference type="AlphaFoldDB" id="A0A7S1FXK1"/>
<accession>A0A7S1FXK1</accession>
<keyword evidence="1" id="KW-0472">Membrane</keyword>
<dbReference type="Gene3D" id="3.60.21.70">
    <property type="entry name" value="PhoD-like phosphatase"/>
    <property type="match status" value="1"/>
</dbReference>
<dbReference type="SUPFAM" id="SSF56300">
    <property type="entry name" value="Metallo-dependent phosphatases"/>
    <property type="match status" value="1"/>
</dbReference>